<reference evidence="1 2" key="1">
    <citation type="submission" date="2017-04" db="EMBL/GenBank/DDBJ databases">
        <title>Whole Genome Sequence of 1,4-Dioxane Degrading Bacterium Mycobacterium dioxanotrophicus PH-06.</title>
        <authorList>
            <person name="He Y."/>
        </authorList>
    </citation>
    <scope>NUCLEOTIDE SEQUENCE [LARGE SCALE GENOMIC DNA]</scope>
    <source>
        <strain evidence="1 2">PH-06</strain>
    </source>
</reference>
<evidence type="ECO:0000313" key="2">
    <source>
        <dbReference type="Proteomes" id="UP000195331"/>
    </source>
</evidence>
<dbReference type="RefSeq" id="WP_087079162.1">
    <property type="nucleotide sequence ID" value="NZ_CP020809.1"/>
</dbReference>
<gene>
    <name evidence="1" type="ORF">BTO20_27555</name>
</gene>
<name>A0A1Y0C9N1_9MYCO</name>
<protein>
    <submittedName>
        <fullName evidence="1">Uncharacterized protein</fullName>
    </submittedName>
</protein>
<organism evidence="1 2">
    <name type="scientific">Mycobacterium dioxanotrophicus</name>
    <dbReference type="NCBI Taxonomy" id="482462"/>
    <lineage>
        <taxon>Bacteria</taxon>
        <taxon>Bacillati</taxon>
        <taxon>Actinomycetota</taxon>
        <taxon>Actinomycetes</taxon>
        <taxon>Mycobacteriales</taxon>
        <taxon>Mycobacteriaceae</taxon>
        <taxon>Mycobacterium</taxon>
    </lineage>
</organism>
<proteinExistence type="predicted"/>
<sequence length="230" mass="25932">MSAAESAIQATVSPLLGEALSFDAPYVVERLVNDRVVGDPDEGRELFAEILKYLVLCELNRDVVVGMYSARVDEAWHAFILYTTEYTDFCLRFFGRYVGHAPKNAPHDDSHDHRDRRELTFDEFRERYQNAFDEPLPQVWYDARSIVPARRVFNDSAPNMTVTQHDSIAELVDGSGTVILSANAIAYDALLFIAHTGAFYVRELPGGLTDDEKVSLVRTLMSWGLLRVAP</sequence>
<dbReference type="KEGG" id="mdx:BTO20_27555"/>
<evidence type="ECO:0000313" key="1">
    <source>
        <dbReference type="EMBL" id="ART71797.1"/>
    </source>
</evidence>
<dbReference type="Proteomes" id="UP000195331">
    <property type="component" value="Chromosome"/>
</dbReference>
<keyword evidence="2" id="KW-1185">Reference proteome</keyword>
<dbReference type="EMBL" id="CP020809">
    <property type="protein sequence ID" value="ART71797.1"/>
    <property type="molecule type" value="Genomic_DNA"/>
</dbReference>
<dbReference type="OrthoDB" id="5328543at2"/>
<dbReference type="AlphaFoldDB" id="A0A1Y0C9N1"/>
<accession>A0A1Y0C9N1</accession>